<feature type="transmembrane region" description="Helical" evidence="9">
    <location>
        <begin position="362"/>
        <end position="381"/>
    </location>
</feature>
<comment type="subcellular location">
    <subcellularLocation>
        <location evidence="1">Cell membrane</location>
        <topology evidence="1">Multi-pass membrane protein</topology>
    </subcellularLocation>
</comment>
<evidence type="ECO:0000256" key="9">
    <source>
        <dbReference type="SAM" id="Phobius"/>
    </source>
</evidence>
<feature type="transmembrane region" description="Helical" evidence="9">
    <location>
        <begin position="309"/>
        <end position="326"/>
    </location>
</feature>
<dbReference type="SUPFAM" id="SSF103473">
    <property type="entry name" value="MFS general substrate transporter"/>
    <property type="match status" value="1"/>
</dbReference>
<evidence type="ECO:0000256" key="5">
    <source>
        <dbReference type="ARBA" id="ARBA00022989"/>
    </source>
</evidence>
<evidence type="ECO:0000313" key="12">
    <source>
        <dbReference type="Proteomes" id="UP001597023"/>
    </source>
</evidence>
<comment type="caution">
    <text evidence="11">The sequence shown here is derived from an EMBL/GenBank/DDBJ whole genome shotgun (WGS) entry which is preliminary data.</text>
</comment>
<evidence type="ECO:0000256" key="2">
    <source>
        <dbReference type="ARBA" id="ARBA00022448"/>
    </source>
</evidence>
<keyword evidence="5 9" id="KW-1133">Transmembrane helix</keyword>
<dbReference type="PROSITE" id="PS50850">
    <property type="entry name" value="MFS"/>
    <property type="match status" value="1"/>
</dbReference>
<dbReference type="InterPro" id="IPR005829">
    <property type="entry name" value="Sugar_transporter_CS"/>
</dbReference>
<dbReference type="InterPro" id="IPR011701">
    <property type="entry name" value="MFS"/>
</dbReference>
<evidence type="ECO:0000256" key="3">
    <source>
        <dbReference type="ARBA" id="ARBA00022475"/>
    </source>
</evidence>
<feature type="transmembrane region" description="Helical" evidence="9">
    <location>
        <begin position="203"/>
        <end position="223"/>
    </location>
</feature>
<dbReference type="InterPro" id="IPR036259">
    <property type="entry name" value="MFS_trans_sf"/>
</dbReference>
<keyword evidence="12" id="KW-1185">Reference proteome</keyword>
<dbReference type="EMBL" id="JBHTEB010000001">
    <property type="protein sequence ID" value="MFD0318625.1"/>
    <property type="molecule type" value="Genomic_DNA"/>
</dbReference>
<keyword evidence="3" id="KW-1003">Cell membrane</keyword>
<dbReference type="PANTHER" id="PTHR42718:SF46">
    <property type="entry name" value="BLR6921 PROTEIN"/>
    <property type="match status" value="1"/>
</dbReference>
<dbReference type="Gene3D" id="1.20.1250.20">
    <property type="entry name" value="MFS general substrate transporter like domains"/>
    <property type="match status" value="1"/>
</dbReference>
<evidence type="ECO:0000313" key="11">
    <source>
        <dbReference type="EMBL" id="MFD0318625.1"/>
    </source>
</evidence>
<dbReference type="Gene3D" id="1.20.1720.10">
    <property type="entry name" value="Multidrug resistance protein D"/>
    <property type="match status" value="1"/>
</dbReference>
<keyword evidence="2" id="KW-0813">Transport</keyword>
<evidence type="ECO:0000256" key="4">
    <source>
        <dbReference type="ARBA" id="ARBA00022692"/>
    </source>
</evidence>
<dbReference type="RefSeq" id="WP_381615922.1">
    <property type="nucleotide sequence ID" value="NZ_JBHTEB010000001.1"/>
</dbReference>
<feature type="transmembrane region" description="Helical" evidence="9">
    <location>
        <begin position="84"/>
        <end position="102"/>
    </location>
</feature>
<dbReference type="PANTHER" id="PTHR42718">
    <property type="entry name" value="MAJOR FACILITATOR SUPERFAMILY MULTIDRUG TRANSPORTER MFSC"/>
    <property type="match status" value="1"/>
</dbReference>
<dbReference type="PROSITE" id="PS00216">
    <property type="entry name" value="SUGAR_TRANSPORT_1"/>
    <property type="match status" value="1"/>
</dbReference>
<keyword evidence="7" id="KW-0046">Antibiotic resistance</keyword>
<feature type="transmembrane region" description="Helical" evidence="9">
    <location>
        <begin position="235"/>
        <end position="253"/>
    </location>
</feature>
<sequence>MSTTPAEPSGGRASWALLLVLCGTIFLEGSDVAMLAVALPTIRADLGLGTGTAAWVMSGYVLGYAGFTLLGGRAADLLGRRRMFLGWLGVFLVFSMLGGFATNGWMLVVARFVTGVAAAFMTPAAISIITTSYPEGPRREQALLVFAGVGAGGFSTGLVLGGALTELGWRWVFFAPVVLAGAILLAAFRLVPATARPAPARHGYDLLGAATVAAAMLLVAYGIVRLEHGGEGLGLTVGVLVTGLALVAVFVAVERRATAPLVRLGIFRRAALVRANVGALLFLGAFFGFQFIVTLYLQELRGWSSLQTAVALVVMGCDAVLAPTVTPRLVRRYGNARVILGGFLLAVVAYGLFLPVGLDWPYVAMFPSLLIAGAAFACAYGPLSITATDSVAEEEQGLAGGLLYTFTQFGSAVGISAATAVYGVAAAGGDGSPGAVLDAYRTALVVPVVMVALGAVVSAFGLPGRPTNRPTRRAQGEGGDSTEGAGRGETQRAVP</sequence>
<feature type="transmembrane region" description="Helical" evidence="9">
    <location>
        <begin position="142"/>
        <end position="165"/>
    </location>
</feature>
<feature type="transmembrane region" description="Helical" evidence="9">
    <location>
        <begin position="273"/>
        <end position="297"/>
    </location>
</feature>
<evidence type="ECO:0000256" key="8">
    <source>
        <dbReference type="SAM" id="MobiDB-lite"/>
    </source>
</evidence>
<dbReference type="CDD" id="cd17321">
    <property type="entry name" value="MFS_MMR_MDR_like"/>
    <property type="match status" value="1"/>
</dbReference>
<gene>
    <name evidence="11" type="ORF">ACFQZ6_31345</name>
</gene>
<evidence type="ECO:0000256" key="7">
    <source>
        <dbReference type="ARBA" id="ARBA00023251"/>
    </source>
</evidence>
<organism evidence="11 12">
    <name type="scientific">Streptomyces flavalbus</name>
    <dbReference type="NCBI Taxonomy" id="2665155"/>
    <lineage>
        <taxon>Bacteria</taxon>
        <taxon>Bacillati</taxon>
        <taxon>Actinomycetota</taxon>
        <taxon>Actinomycetes</taxon>
        <taxon>Kitasatosporales</taxon>
        <taxon>Streptomycetaceae</taxon>
        <taxon>Streptomyces</taxon>
    </lineage>
</organism>
<dbReference type="InterPro" id="IPR020846">
    <property type="entry name" value="MFS_dom"/>
</dbReference>
<evidence type="ECO:0000259" key="10">
    <source>
        <dbReference type="PROSITE" id="PS50850"/>
    </source>
</evidence>
<dbReference type="Proteomes" id="UP001597023">
    <property type="component" value="Unassembled WGS sequence"/>
</dbReference>
<feature type="transmembrane region" description="Helical" evidence="9">
    <location>
        <begin position="402"/>
        <end position="424"/>
    </location>
</feature>
<proteinExistence type="predicted"/>
<feature type="transmembrane region" description="Helical" evidence="9">
    <location>
        <begin position="171"/>
        <end position="191"/>
    </location>
</feature>
<feature type="region of interest" description="Disordered" evidence="8">
    <location>
        <begin position="464"/>
        <end position="495"/>
    </location>
</feature>
<accession>A0ABW2WKD3</accession>
<protein>
    <submittedName>
        <fullName evidence="11">MFS transporter</fullName>
    </submittedName>
</protein>
<feature type="transmembrane region" description="Helical" evidence="9">
    <location>
        <begin position="54"/>
        <end position="72"/>
    </location>
</feature>
<feature type="transmembrane region" description="Helical" evidence="9">
    <location>
        <begin position="338"/>
        <end position="356"/>
    </location>
</feature>
<feature type="transmembrane region" description="Helical" evidence="9">
    <location>
        <begin position="444"/>
        <end position="463"/>
    </location>
</feature>
<evidence type="ECO:0000256" key="1">
    <source>
        <dbReference type="ARBA" id="ARBA00004651"/>
    </source>
</evidence>
<feature type="transmembrane region" description="Helical" evidence="9">
    <location>
        <begin position="108"/>
        <end position="130"/>
    </location>
</feature>
<reference evidence="12" key="1">
    <citation type="journal article" date="2019" name="Int. J. Syst. Evol. Microbiol.">
        <title>The Global Catalogue of Microorganisms (GCM) 10K type strain sequencing project: providing services to taxonomists for standard genome sequencing and annotation.</title>
        <authorList>
            <consortium name="The Broad Institute Genomics Platform"/>
            <consortium name="The Broad Institute Genome Sequencing Center for Infectious Disease"/>
            <person name="Wu L."/>
            <person name="Ma J."/>
        </authorList>
    </citation>
    <scope>NUCLEOTIDE SEQUENCE [LARGE SCALE GENOMIC DNA]</scope>
    <source>
        <strain evidence="12">CGMCC 4.7400</strain>
    </source>
</reference>
<feature type="compositionally biased region" description="Gly residues" evidence="8">
    <location>
        <begin position="476"/>
        <end position="487"/>
    </location>
</feature>
<feature type="domain" description="Major facilitator superfamily (MFS) profile" evidence="10">
    <location>
        <begin position="17"/>
        <end position="466"/>
    </location>
</feature>
<evidence type="ECO:0000256" key="6">
    <source>
        <dbReference type="ARBA" id="ARBA00023136"/>
    </source>
</evidence>
<keyword evidence="4 9" id="KW-0812">Transmembrane</keyword>
<keyword evidence="6 9" id="KW-0472">Membrane</keyword>
<dbReference type="Pfam" id="PF07690">
    <property type="entry name" value="MFS_1"/>
    <property type="match status" value="1"/>
</dbReference>
<name>A0ABW2WKD3_9ACTN</name>